<accession>A0A2N0VGX6</accession>
<dbReference type="RefSeq" id="WP_101072985.1">
    <property type="nucleotide sequence ID" value="NZ_PISP01000002.1"/>
</dbReference>
<dbReference type="OrthoDB" id="1523741at2"/>
<evidence type="ECO:0000313" key="1">
    <source>
        <dbReference type="EMBL" id="PKD43445.1"/>
    </source>
</evidence>
<organism evidence="1 2">
    <name type="scientific">Rhodohalobacter barkolensis</name>
    <dbReference type="NCBI Taxonomy" id="2053187"/>
    <lineage>
        <taxon>Bacteria</taxon>
        <taxon>Pseudomonadati</taxon>
        <taxon>Balneolota</taxon>
        <taxon>Balneolia</taxon>
        <taxon>Balneolales</taxon>
        <taxon>Balneolaceae</taxon>
        <taxon>Rhodohalobacter</taxon>
    </lineage>
</organism>
<name>A0A2N0VGX6_9BACT</name>
<proteinExistence type="predicted"/>
<dbReference type="EMBL" id="PISP01000002">
    <property type="protein sequence ID" value="PKD43445.1"/>
    <property type="molecule type" value="Genomic_DNA"/>
</dbReference>
<comment type="caution">
    <text evidence="1">The sequence shown here is derived from an EMBL/GenBank/DDBJ whole genome shotgun (WGS) entry which is preliminary data.</text>
</comment>
<dbReference type="AlphaFoldDB" id="A0A2N0VGX6"/>
<dbReference type="PROSITE" id="PS51257">
    <property type="entry name" value="PROKAR_LIPOPROTEIN"/>
    <property type="match status" value="1"/>
</dbReference>
<protein>
    <recommendedName>
        <fullName evidence="3">DUF4352 domain-containing protein</fullName>
    </recommendedName>
</protein>
<evidence type="ECO:0000313" key="2">
    <source>
        <dbReference type="Proteomes" id="UP000233398"/>
    </source>
</evidence>
<gene>
    <name evidence="1" type="ORF">CWD77_07690</name>
</gene>
<sequence length="246" mass="27992">MIQKALLVIAFSSTILISGCAPEPVFRLESEHDEVLNYRGMEYLLSEGEQSSVTMAYYRHMGQYIVMDIEVMNHSDSIVQIDTPNFKFSAKHDYSDGSFDPLNGGTAYDPEQILLNLDLASSRAEADERTSQLLDGLSATAYIASDIANAGNQTTEERNARDNERTRLAIERAERRDQFYARVSSLNEQRAYWETEVLRKTDLYPDEAIAGEVLYPVVEDANLIEFSVIVGEEEHHFVYRQKKFKP</sequence>
<reference evidence="1 2" key="1">
    <citation type="submission" date="2017-11" db="EMBL/GenBank/DDBJ databases">
        <title>Rhodohalobacter 15182 sp. nov., isolated from a salt lake.</title>
        <authorList>
            <person name="Han S."/>
        </authorList>
    </citation>
    <scope>NUCLEOTIDE SEQUENCE [LARGE SCALE GENOMIC DNA]</scope>
    <source>
        <strain evidence="1 2">15182</strain>
    </source>
</reference>
<dbReference type="Proteomes" id="UP000233398">
    <property type="component" value="Unassembled WGS sequence"/>
</dbReference>
<evidence type="ECO:0008006" key="3">
    <source>
        <dbReference type="Google" id="ProtNLM"/>
    </source>
</evidence>
<keyword evidence="2" id="KW-1185">Reference proteome</keyword>